<dbReference type="STRING" id="378753.KRH_21490"/>
<protein>
    <submittedName>
        <fullName evidence="5">Putative GntR family transcriptional regulator</fullName>
    </submittedName>
</protein>
<dbReference type="Gene3D" id="1.10.10.10">
    <property type="entry name" value="Winged helix-like DNA-binding domain superfamily/Winged helix DNA-binding domain"/>
    <property type="match status" value="1"/>
</dbReference>
<evidence type="ECO:0000313" key="6">
    <source>
        <dbReference type="Proteomes" id="UP000008838"/>
    </source>
</evidence>
<reference evidence="5 6" key="1">
    <citation type="journal article" date="2008" name="J. Bacteriol.">
        <title>Complete genome sequence of the soil actinomycete Kocuria rhizophila.</title>
        <authorList>
            <person name="Takarada H."/>
            <person name="Sekine M."/>
            <person name="Kosugi H."/>
            <person name="Matsuo Y."/>
            <person name="Fujisawa T."/>
            <person name="Omata S."/>
            <person name="Kishi E."/>
            <person name="Shimizu A."/>
            <person name="Tsukatani N."/>
            <person name="Tanikawa S."/>
            <person name="Fujita N."/>
            <person name="Harayama S."/>
        </authorList>
    </citation>
    <scope>NUCLEOTIDE SEQUENCE [LARGE SCALE GENOMIC DNA]</scope>
    <source>
        <strain evidence="6">ATCC 9341 / DSM 348 / NBRC 103217 / DC2201</strain>
    </source>
</reference>
<dbReference type="InterPro" id="IPR036390">
    <property type="entry name" value="WH_DNA-bd_sf"/>
</dbReference>
<dbReference type="GO" id="GO:0003677">
    <property type="term" value="F:DNA binding"/>
    <property type="evidence" value="ECO:0007669"/>
    <property type="project" value="UniProtKB-KW"/>
</dbReference>
<name>B2GHY4_KOCRD</name>
<dbReference type="GO" id="GO:0003700">
    <property type="term" value="F:DNA-binding transcription factor activity"/>
    <property type="evidence" value="ECO:0007669"/>
    <property type="project" value="InterPro"/>
</dbReference>
<dbReference type="InterPro" id="IPR000524">
    <property type="entry name" value="Tscrpt_reg_HTH_GntR"/>
</dbReference>
<evidence type="ECO:0000256" key="2">
    <source>
        <dbReference type="ARBA" id="ARBA00023125"/>
    </source>
</evidence>
<dbReference type="SUPFAM" id="SSF46785">
    <property type="entry name" value="Winged helix' DNA-binding domain"/>
    <property type="match status" value="1"/>
</dbReference>
<dbReference type="Pfam" id="PF00392">
    <property type="entry name" value="GntR"/>
    <property type="match status" value="1"/>
</dbReference>
<gene>
    <name evidence="5" type="ordered locus">KRH_21490</name>
</gene>
<dbReference type="HOGENOM" id="CLU_017584_5_2_11"/>
<dbReference type="AlphaFoldDB" id="B2GHY4"/>
<accession>B2GHY4</accession>
<dbReference type="SMART" id="SM00895">
    <property type="entry name" value="FCD"/>
    <property type="match status" value="1"/>
</dbReference>
<dbReference type="SUPFAM" id="SSF48008">
    <property type="entry name" value="GntR ligand-binding domain-like"/>
    <property type="match status" value="1"/>
</dbReference>
<keyword evidence="3" id="KW-0804">Transcription</keyword>
<dbReference type="Gene3D" id="1.20.120.530">
    <property type="entry name" value="GntR ligand-binding domain-like"/>
    <property type="match status" value="1"/>
</dbReference>
<dbReference type="PANTHER" id="PTHR43537">
    <property type="entry name" value="TRANSCRIPTIONAL REGULATOR, GNTR FAMILY"/>
    <property type="match status" value="1"/>
</dbReference>
<sequence>MTGPTASLAEQAFQQLQDRLIFLDIAPGLPLNEARLSVELELGRTPLREAIKRLESEHLVVTYPRRGTFATPVDITALSEISQVREVLEPLAARTAAARRGGREREQLEALVQELSTLSDDELRQDNALRWDLHVHRAVYAAAGNAHLQATLERYSNLATRIWCVAADRVPQLRGHIDIHTTLLRAVLDGDEETATEVMRHHVQDFEEQIRQVL</sequence>
<dbReference type="InterPro" id="IPR036388">
    <property type="entry name" value="WH-like_DNA-bd_sf"/>
</dbReference>
<evidence type="ECO:0000256" key="3">
    <source>
        <dbReference type="ARBA" id="ARBA00023163"/>
    </source>
</evidence>
<dbReference type="PROSITE" id="PS50949">
    <property type="entry name" value="HTH_GNTR"/>
    <property type="match status" value="1"/>
</dbReference>
<dbReference type="RefSeq" id="WP_012399217.1">
    <property type="nucleotide sequence ID" value="NC_010617.1"/>
</dbReference>
<dbReference type="SMART" id="SM00345">
    <property type="entry name" value="HTH_GNTR"/>
    <property type="match status" value="1"/>
</dbReference>
<proteinExistence type="predicted"/>
<keyword evidence="1" id="KW-0805">Transcription regulation</keyword>
<evidence type="ECO:0000256" key="1">
    <source>
        <dbReference type="ARBA" id="ARBA00023015"/>
    </source>
</evidence>
<dbReference type="eggNOG" id="COG1802">
    <property type="taxonomic scope" value="Bacteria"/>
</dbReference>
<dbReference type="PANTHER" id="PTHR43537:SF24">
    <property type="entry name" value="GLUCONATE OPERON TRANSCRIPTIONAL REPRESSOR"/>
    <property type="match status" value="1"/>
</dbReference>
<dbReference type="KEGG" id="krh:KRH_21490"/>
<keyword evidence="2" id="KW-0238">DNA-binding</keyword>
<dbReference type="OrthoDB" id="8680240at2"/>
<evidence type="ECO:0000313" key="5">
    <source>
        <dbReference type="EMBL" id="BAG30496.1"/>
    </source>
</evidence>
<dbReference type="InterPro" id="IPR011711">
    <property type="entry name" value="GntR_C"/>
</dbReference>
<evidence type="ECO:0000259" key="4">
    <source>
        <dbReference type="PROSITE" id="PS50949"/>
    </source>
</evidence>
<feature type="domain" description="HTH gntR-type" evidence="4">
    <location>
        <begin position="6"/>
        <end position="73"/>
    </location>
</feature>
<dbReference type="Pfam" id="PF07729">
    <property type="entry name" value="FCD"/>
    <property type="match status" value="1"/>
</dbReference>
<dbReference type="Proteomes" id="UP000008838">
    <property type="component" value="Chromosome"/>
</dbReference>
<organism evidence="5 6">
    <name type="scientific">Kocuria rhizophila (strain ATCC 9341 / DSM 348 / NBRC 103217 / DC2201)</name>
    <dbReference type="NCBI Taxonomy" id="378753"/>
    <lineage>
        <taxon>Bacteria</taxon>
        <taxon>Bacillati</taxon>
        <taxon>Actinomycetota</taxon>
        <taxon>Actinomycetes</taxon>
        <taxon>Micrococcales</taxon>
        <taxon>Micrococcaceae</taxon>
        <taxon>Kocuria</taxon>
    </lineage>
</organism>
<dbReference type="EMBL" id="AP009152">
    <property type="protein sequence ID" value="BAG30496.1"/>
    <property type="molecule type" value="Genomic_DNA"/>
</dbReference>
<dbReference type="InterPro" id="IPR008920">
    <property type="entry name" value="TF_FadR/GntR_C"/>
</dbReference>
<keyword evidence="6" id="KW-1185">Reference proteome</keyword>